<evidence type="ECO:0000256" key="1">
    <source>
        <dbReference type="ARBA" id="ARBA00022723"/>
    </source>
</evidence>
<dbReference type="Gene3D" id="3.30.160.60">
    <property type="entry name" value="Classic Zinc Finger"/>
    <property type="match status" value="2"/>
</dbReference>
<proteinExistence type="predicted"/>
<evidence type="ECO:0000256" key="3">
    <source>
        <dbReference type="ARBA" id="ARBA00022833"/>
    </source>
</evidence>
<gene>
    <name evidence="6" type="ORF">BCR33DRAFT_629756</name>
</gene>
<dbReference type="InterPro" id="IPR036236">
    <property type="entry name" value="Znf_C2H2_sf"/>
</dbReference>
<evidence type="ECO:0000313" key="7">
    <source>
        <dbReference type="Proteomes" id="UP000193642"/>
    </source>
</evidence>
<keyword evidence="1" id="KW-0479">Metal-binding</keyword>
<accession>A0A1Y2AKP1</accession>
<dbReference type="PANTHER" id="PTHR23235">
    <property type="entry name" value="KRUEPPEL-LIKE TRANSCRIPTION FACTOR"/>
    <property type="match status" value="1"/>
</dbReference>
<dbReference type="GO" id="GO:0008270">
    <property type="term" value="F:zinc ion binding"/>
    <property type="evidence" value="ECO:0007669"/>
    <property type="project" value="UniProtKB-KW"/>
</dbReference>
<evidence type="ECO:0000313" key="6">
    <source>
        <dbReference type="EMBL" id="ORY22525.1"/>
    </source>
</evidence>
<reference evidence="6 7" key="1">
    <citation type="submission" date="2016-07" db="EMBL/GenBank/DDBJ databases">
        <title>Pervasive Adenine N6-methylation of Active Genes in Fungi.</title>
        <authorList>
            <consortium name="DOE Joint Genome Institute"/>
            <person name="Mondo S.J."/>
            <person name="Dannebaum R.O."/>
            <person name="Kuo R.C."/>
            <person name="Labutti K."/>
            <person name="Haridas S."/>
            <person name="Kuo A."/>
            <person name="Salamov A."/>
            <person name="Ahrendt S.R."/>
            <person name="Lipzen A."/>
            <person name="Sullivan W."/>
            <person name="Andreopoulos W.B."/>
            <person name="Clum A."/>
            <person name="Lindquist E."/>
            <person name="Daum C."/>
            <person name="Ramamoorthy G.K."/>
            <person name="Gryganskyi A."/>
            <person name="Culley D."/>
            <person name="Magnuson J.K."/>
            <person name="James T.Y."/>
            <person name="O'Malley M.A."/>
            <person name="Stajich J.E."/>
            <person name="Spatafora J.W."/>
            <person name="Visel A."/>
            <person name="Grigoriev I.V."/>
        </authorList>
    </citation>
    <scope>NUCLEOTIDE SEQUENCE [LARGE SCALE GENOMIC DNA]</scope>
    <source>
        <strain evidence="6 7">JEL800</strain>
    </source>
</reference>
<evidence type="ECO:0000256" key="2">
    <source>
        <dbReference type="ARBA" id="ARBA00022771"/>
    </source>
</evidence>
<dbReference type="PROSITE" id="PS50157">
    <property type="entry name" value="ZINC_FINGER_C2H2_2"/>
    <property type="match status" value="2"/>
</dbReference>
<dbReference type="STRING" id="329046.A0A1Y2AKP1"/>
<dbReference type="EMBL" id="MCGO01000179">
    <property type="protein sequence ID" value="ORY22525.1"/>
    <property type="molecule type" value="Genomic_DNA"/>
</dbReference>
<feature type="domain" description="C2H2-type" evidence="5">
    <location>
        <begin position="7"/>
        <end position="36"/>
    </location>
</feature>
<dbReference type="Pfam" id="PF00096">
    <property type="entry name" value="zf-C2H2"/>
    <property type="match status" value="2"/>
</dbReference>
<dbReference type="SMART" id="SM00355">
    <property type="entry name" value="ZnF_C2H2"/>
    <property type="match status" value="2"/>
</dbReference>
<feature type="non-terminal residue" evidence="6">
    <location>
        <position position="1"/>
    </location>
</feature>
<dbReference type="InterPro" id="IPR013087">
    <property type="entry name" value="Znf_C2H2_type"/>
</dbReference>
<feature type="domain" description="C2H2-type" evidence="5">
    <location>
        <begin position="37"/>
        <end position="55"/>
    </location>
</feature>
<dbReference type="SUPFAM" id="SSF57667">
    <property type="entry name" value="beta-beta-alpha zinc fingers"/>
    <property type="match status" value="1"/>
</dbReference>
<comment type="caution">
    <text evidence="6">The sequence shown here is derived from an EMBL/GenBank/DDBJ whole genome shotgun (WGS) entry which is preliminary data.</text>
</comment>
<sequence>PHPGKVFTCVEEGCGKIFYRKHHLVSHLVSHTTEKPFSCPKCGSLFRRSADLRRH</sequence>
<dbReference type="AlphaFoldDB" id="A0A1Y2AKP1"/>
<dbReference type="Proteomes" id="UP000193642">
    <property type="component" value="Unassembled WGS sequence"/>
</dbReference>
<name>A0A1Y2AKP1_9FUNG</name>
<dbReference type="FunFam" id="3.30.160.60:FF:002343">
    <property type="entry name" value="Zinc finger protein 33A"/>
    <property type="match status" value="1"/>
</dbReference>
<keyword evidence="3" id="KW-0862">Zinc</keyword>
<keyword evidence="2 4" id="KW-0863">Zinc-finger</keyword>
<dbReference type="OrthoDB" id="4748970at2759"/>
<protein>
    <recommendedName>
        <fullName evidence="5">C2H2-type domain-containing protein</fullName>
    </recommendedName>
</protein>
<organism evidence="6 7">
    <name type="scientific">Rhizoclosmatium globosum</name>
    <dbReference type="NCBI Taxonomy" id="329046"/>
    <lineage>
        <taxon>Eukaryota</taxon>
        <taxon>Fungi</taxon>
        <taxon>Fungi incertae sedis</taxon>
        <taxon>Chytridiomycota</taxon>
        <taxon>Chytridiomycota incertae sedis</taxon>
        <taxon>Chytridiomycetes</taxon>
        <taxon>Chytridiales</taxon>
        <taxon>Chytriomycetaceae</taxon>
        <taxon>Rhizoclosmatium</taxon>
    </lineage>
</organism>
<evidence type="ECO:0000259" key="5">
    <source>
        <dbReference type="PROSITE" id="PS50157"/>
    </source>
</evidence>
<evidence type="ECO:0000256" key="4">
    <source>
        <dbReference type="PROSITE-ProRule" id="PRU00042"/>
    </source>
</evidence>
<dbReference type="PROSITE" id="PS00028">
    <property type="entry name" value="ZINC_FINGER_C2H2_1"/>
    <property type="match status" value="1"/>
</dbReference>
<keyword evidence="7" id="KW-1185">Reference proteome</keyword>
<feature type="non-terminal residue" evidence="6">
    <location>
        <position position="55"/>
    </location>
</feature>